<dbReference type="Gene3D" id="2.40.30.10">
    <property type="entry name" value="Translation factors"/>
    <property type="match status" value="1"/>
</dbReference>
<dbReference type="InterPro" id="IPR001433">
    <property type="entry name" value="OxRdtase_FAD/NAD-bd"/>
</dbReference>
<dbReference type="EMBL" id="FXSZ01000002">
    <property type="protein sequence ID" value="SMO46379.1"/>
    <property type="molecule type" value="Genomic_DNA"/>
</dbReference>
<proteinExistence type="predicted"/>
<dbReference type="PANTHER" id="PTHR47354:SF5">
    <property type="entry name" value="PROTEIN RFBI"/>
    <property type="match status" value="1"/>
</dbReference>
<dbReference type="Pfam" id="PF00175">
    <property type="entry name" value="NAD_binding_1"/>
    <property type="match status" value="1"/>
</dbReference>
<dbReference type="InterPro" id="IPR039261">
    <property type="entry name" value="FNR_nucleotide-bd"/>
</dbReference>
<dbReference type="GO" id="GO:0016491">
    <property type="term" value="F:oxidoreductase activity"/>
    <property type="evidence" value="ECO:0007669"/>
    <property type="project" value="InterPro"/>
</dbReference>
<gene>
    <name evidence="2" type="ORF">SAMN06265350_102197</name>
</gene>
<dbReference type="InterPro" id="IPR017927">
    <property type="entry name" value="FAD-bd_FR_type"/>
</dbReference>
<dbReference type="Gene3D" id="3.40.50.80">
    <property type="entry name" value="Nucleotide-binding domain of ferredoxin-NADP reductase (FNR) module"/>
    <property type="match status" value="1"/>
</dbReference>
<reference evidence="2 3" key="1">
    <citation type="submission" date="2017-05" db="EMBL/GenBank/DDBJ databases">
        <authorList>
            <person name="Varghese N."/>
            <person name="Submissions S."/>
        </authorList>
    </citation>
    <scope>NUCLEOTIDE SEQUENCE [LARGE SCALE GENOMIC DNA]</scope>
    <source>
        <strain evidence="2 3">DSM 21342</strain>
    </source>
</reference>
<evidence type="ECO:0000313" key="3">
    <source>
        <dbReference type="Proteomes" id="UP000315971"/>
    </source>
</evidence>
<name>A0A521BH73_9SPHI</name>
<feature type="domain" description="FAD-binding FR-type" evidence="1">
    <location>
        <begin position="1"/>
        <end position="102"/>
    </location>
</feature>
<organism evidence="2 3">
    <name type="scientific">Solitalea koreensis</name>
    <dbReference type="NCBI Taxonomy" id="543615"/>
    <lineage>
        <taxon>Bacteria</taxon>
        <taxon>Pseudomonadati</taxon>
        <taxon>Bacteroidota</taxon>
        <taxon>Sphingobacteriia</taxon>
        <taxon>Sphingobacteriales</taxon>
        <taxon>Sphingobacteriaceae</taxon>
        <taxon>Solitalea</taxon>
    </lineage>
</organism>
<dbReference type="Proteomes" id="UP000315971">
    <property type="component" value="Unassembled WGS sequence"/>
</dbReference>
<dbReference type="SUPFAM" id="SSF63380">
    <property type="entry name" value="Riboflavin synthase domain-like"/>
    <property type="match status" value="1"/>
</dbReference>
<dbReference type="AlphaFoldDB" id="A0A521BH73"/>
<dbReference type="PANTHER" id="PTHR47354">
    <property type="entry name" value="NADH OXIDOREDUCTASE HCR"/>
    <property type="match status" value="1"/>
</dbReference>
<keyword evidence="3" id="KW-1185">Reference proteome</keyword>
<dbReference type="OrthoDB" id="9789468at2"/>
<dbReference type="RefSeq" id="WP_142601700.1">
    <property type="nucleotide sequence ID" value="NZ_FXSZ01000002.1"/>
</dbReference>
<dbReference type="PRINTS" id="PR00410">
    <property type="entry name" value="PHEHYDRXLASE"/>
</dbReference>
<protein>
    <recommendedName>
        <fullName evidence="1">FAD-binding FR-type domain-containing protein</fullName>
    </recommendedName>
</protein>
<dbReference type="PROSITE" id="PS51384">
    <property type="entry name" value="FAD_FR"/>
    <property type="match status" value="1"/>
</dbReference>
<dbReference type="InterPro" id="IPR050415">
    <property type="entry name" value="MRET"/>
</dbReference>
<evidence type="ECO:0000313" key="2">
    <source>
        <dbReference type="EMBL" id="SMO46379.1"/>
    </source>
</evidence>
<dbReference type="SUPFAM" id="SSF52343">
    <property type="entry name" value="Ferredoxin reductase-like, C-terminal NADP-linked domain"/>
    <property type="match status" value="1"/>
</dbReference>
<evidence type="ECO:0000259" key="1">
    <source>
        <dbReference type="PROSITE" id="PS51384"/>
    </source>
</evidence>
<dbReference type="InterPro" id="IPR017938">
    <property type="entry name" value="Riboflavin_synthase-like_b-brl"/>
</dbReference>
<sequence>MEEHIVKILEADYINYNVKRFIVEKPKNYSFIPGQATMVSINLDGWRDREAPFTFTSINEWPFLQFIIKIYNDHDGITKELGKLNSGNELIIRDPWGTIQYKKPGVFLAGGAGITPFIAIFRELYKEQALSGNQLYFSNKTADDIFLYEELTRLLGDNYHNVLTRENVVGFMENKIDRRFLIENIRNFGQDFYVCGPPSFVHDVSEALISLGANLETITFEKE</sequence>
<accession>A0A521BH73</accession>